<comment type="caution">
    <text evidence="3">The sequence shown here is derived from an EMBL/GenBank/DDBJ whole genome shotgun (WGS) entry which is preliminary data.</text>
</comment>
<evidence type="ECO:0000256" key="1">
    <source>
        <dbReference type="SAM" id="SignalP"/>
    </source>
</evidence>
<dbReference type="EMBL" id="LSFM01000019">
    <property type="protein sequence ID" value="OBY65075.1"/>
    <property type="molecule type" value="Genomic_DNA"/>
</dbReference>
<accession>A0A1B8TZP7</accession>
<evidence type="ECO:0000313" key="4">
    <source>
        <dbReference type="Proteomes" id="UP000092584"/>
    </source>
</evidence>
<dbReference type="InterPro" id="IPR006103">
    <property type="entry name" value="Glyco_hydro_2_cat"/>
</dbReference>
<feature type="chain" id="PRO_5008615808" evidence="1">
    <location>
        <begin position="22"/>
        <end position="1055"/>
    </location>
</feature>
<keyword evidence="3" id="KW-0378">Hydrolase</keyword>
<proteinExistence type="predicted"/>
<protein>
    <submittedName>
        <fullName evidence="3">Glycosidase</fullName>
    </submittedName>
</protein>
<dbReference type="RefSeq" id="WP_065318449.1">
    <property type="nucleotide sequence ID" value="NZ_CP017477.1"/>
</dbReference>
<reference evidence="4" key="1">
    <citation type="submission" date="2016-02" db="EMBL/GenBank/DDBJ databases">
        <authorList>
            <person name="Shin S.-K."/>
            <person name="Yi H."/>
            <person name="Kim E."/>
        </authorList>
    </citation>
    <scope>NUCLEOTIDE SEQUENCE [LARGE SCALE GENOMIC DNA]</scope>
    <source>
        <strain evidence="4">LPB0003</strain>
    </source>
</reference>
<dbReference type="AlphaFoldDB" id="A0A1B8TZP7"/>
<keyword evidence="3" id="KW-0326">Glycosidase</keyword>
<feature type="signal peptide" evidence="1">
    <location>
        <begin position="1"/>
        <end position="21"/>
    </location>
</feature>
<keyword evidence="4" id="KW-1185">Reference proteome</keyword>
<sequence length="1055" mass="118192">MKNIFLRLLLFLFTISLYSQTQKVSIVNDAKGMMLTVDGEPFMVNGINWDYVPIGYNVLDAKFWEKSDATIKAGLDEEMPVWQNMGVNAIRTYIGMPPKWITYIYENFGIYTMINHQFGAYGTTINGVYNPKTQYSDPKVRKHLIDEAVNMLNLYKDTPGLLLFMLGNENNYHLTWEGSETDEGIIINDDDVAKQNEARAMYKTFNDAAIAMKKVDTSHPIGICNGDLLYLDIVADECKDIDIYGTNMYRGVSFSDAFSRVDKEFNKPILFTEFGADAFNAKDNKEDQLMQAYYMVNNWKEIYENGYGLGKAENSIGGFTFQSSDGWFKAGFDERKNAEVHDTKASWPSNGYSRDQAAANDKNMNEEWFGIAAKGPTDIRGLYTLYPRASYYALKEAHQLNVFESTPITVENHFKNINLMDAVLRARGDKASMGSTDKIQLTNLRAEFTTFNTGGTLLTTPKFSDGTGQTIPDRRGFDHMQSYYVGVKGQPSANMKAEVNFNILGNVAGNPIDDIFYENVGRPIQVETPNGTTTITDNNRLRVYNAEFEWNAKDFDMRGFYRTGHYHWSYEGDFFNLYPEAYYGPNLDIYNGEILGVEVDGKGALEGLKAAFGPQLFWGANPAVFLKYQKQVGSYGLSAIYHKDIVQGSGIDATGSRILDPEQSRSGVIPPLPTERATFAIERKLNKFGITLGAMWGGKPLNGRSYQDINDNGQVVNDKIQSKDNWGGKAKLTFTDGGFNFYAQGSVMGLVANGGGDPTLVFTGWKLKDSGSGNMTNFLTGIAYNFGGKFQIAPNFLYQKPLIAAMPNGVDAPGRLRNVIDDPFAVRAGNREMTAGEILFTYDPTPATYMYEFDNDRAEDAKFAMNLGFVYRSLPTTQDAAIGFLADRTFFPFEKSAPAQDLWEVNSRIVSKVHPDLGLIANLYYGTGQANGDSERLIYRGGADLRMILNKMKITGMVKVNDWGPFDYHRDFNLTYPLQLMLDVSTSIGKPSWFILPDTKVGLRGTWRSLNEYSPRYSPNETANEFATAPILSPVGFPNGSEWEIRTYIHINIGK</sequence>
<keyword evidence="1" id="KW-0732">Signal</keyword>
<dbReference type="Proteomes" id="UP000092584">
    <property type="component" value="Unassembled WGS sequence"/>
</dbReference>
<dbReference type="STRING" id="1774273.LPB03_00440"/>
<dbReference type="GO" id="GO:0004553">
    <property type="term" value="F:hydrolase activity, hydrolyzing O-glycosyl compounds"/>
    <property type="evidence" value="ECO:0007669"/>
    <property type="project" value="InterPro"/>
</dbReference>
<gene>
    <name evidence="3" type="ORF">LPB3_04665</name>
</gene>
<organism evidence="3 4">
    <name type="scientific">Polaribacter vadi</name>
    <dbReference type="NCBI Taxonomy" id="1774273"/>
    <lineage>
        <taxon>Bacteria</taxon>
        <taxon>Pseudomonadati</taxon>
        <taxon>Bacteroidota</taxon>
        <taxon>Flavobacteriia</taxon>
        <taxon>Flavobacteriales</taxon>
        <taxon>Flavobacteriaceae</taxon>
    </lineage>
</organism>
<dbReference type="Pfam" id="PF02836">
    <property type="entry name" value="Glyco_hydro_2_C"/>
    <property type="match status" value="1"/>
</dbReference>
<evidence type="ECO:0000259" key="2">
    <source>
        <dbReference type="Pfam" id="PF02836"/>
    </source>
</evidence>
<dbReference type="GO" id="GO:0005975">
    <property type="term" value="P:carbohydrate metabolic process"/>
    <property type="evidence" value="ECO:0007669"/>
    <property type="project" value="InterPro"/>
</dbReference>
<dbReference type="SUPFAM" id="SSF51445">
    <property type="entry name" value="(Trans)glycosidases"/>
    <property type="match status" value="1"/>
</dbReference>
<dbReference type="Gene3D" id="3.20.20.80">
    <property type="entry name" value="Glycosidases"/>
    <property type="match status" value="1"/>
</dbReference>
<name>A0A1B8TZP7_9FLAO</name>
<dbReference type="KEGG" id="pob:LPB03_00440"/>
<dbReference type="OrthoDB" id="1205943at2"/>
<dbReference type="InterPro" id="IPR017853">
    <property type="entry name" value="GH"/>
</dbReference>
<evidence type="ECO:0000313" key="3">
    <source>
        <dbReference type="EMBL" id="OBY65075.1"/>
    </source>
</evidence>
<feature type="domain" description="Glycoside hydrolase family 2 catalytic" evidence="2">
    <location>
        <begin position="79"/>
        <end position="282"/>
    </location>
</feature>